<dbReference type="EMBL" id="CP007490">
    <property type="protein sequence ID" value="AIC47740.1"/>
    <property type="molecule type" value="Genomic_DNA"/>
</dbReference>
<feature type="domain" description="Type II secretion system protein GspF" evidence="7">
    <location>
        <begin position="81"/>
        <end position="205"/>
    </location>
</feature>
<keyword evidence="3 6" id="KW-0812">Transmembrane</keyword>
<protein>
    <submittedName>
        <fullName evidence="8">Bacterial type II secretion system protein F domain</fullName>
    </submittedName>
</protein>
<organism evidence="8 9">
    <name type="scientific">Rhodoluna lacicola</name>
    <dbReference type="NCBI Taxonomy" id="529884"/>
    <lineage>
        <taxon>Bacteria</taxon>
        <taxon>Bacillati</taxon>
        <taxon>Actinomycetota</taxon>
        <taxon>Actinomycetes</taxon>
        <taxon>Micrococcales</taxon>
        <taxon>Microbacteriaceae</taxon>
        <taxon>Luna cluster</taxon>
        <taxon>Luna-1 subcluster</taxon>
        <taxon>Rhodoluna</taxon>
    </lineage>
</organism>
<evidence type="ECO:0000256" key="4">
    <source>
        <dbReference type="ARBA" id="ARBA00022989"/>
    </source>
</evidence>
<evidence type="ECO:0000313" key="8">
    <source>
        <dbReference type="EMBL" id="AIC47740.1"/>
    </source>
</evidence>
<feature type="transmembrane region" description="Helical" evidence="6">
    <location>
        <begin position="21"/>
        <end position="38"/>
    </location>
</feature>
<evidence type="ECO:0000256" key="6">
    <source>
        <dbReference type="SAM" id="Phobius"/>
    </source>
</evidence>
<evidence type="ECO:0000259" key="7">
    <source>
        <dbReference type="Pfam" id="PF00482"/>
    </source>
</evidence>
<evidence type="ECO:0000256" key="1">
    <source>
        <dbReference type="ARBA" id="ARBA00004651"/>
    </source>
</evidence>
<evidence type="ECO:0000313" key="9">
    <source>
        <dbReference type="Proteomes" id="UP000067708"/>
    </source>
</evidence>
<evidence type="ECO:0000256" key="3">
    <source>
        <dbReference type="ARBA" id="ARBA00022692"/>
    </source>
</evidence>
<dbReference type="HOGENOM" id="CLU_064032_0_0_11"/>
<dbReference type="InterPro" id="IPR018076">
    <property type="entry name" value="T2SS_GspF_dom"/>
</dbReference>
<accession>A0A060JG96</accession>
<feature type="transmembrane region" description="Helical" evidence="6">
    <location>
        <begin position="186"/>
        <end position="206"/>
    </location>
</feature>
<dbReference type="eggNOG" id="COG2064">
    <property type="taxonomic scope" value="Bacteria"/>
</dbReference>
<sequence>MRWFRSIVEGAGLNRFGQHQVLVAVSLIALLVGWLVGLSFQVAVLGFFVGLGAFALQIEMISGFSKKRRRDLAKIWPEVLDSIHSALASGMSLIESFDDLALHGPVRLRPRFANLSRRLDAGWEMEQALMELKAELGEVHADRLCEVLVLVSATGSEALLSTLRKQSIGLRRDIAQTAQIESKQSWVLGTAKIAVGAPWVVVALLASRVENAATYNTSSGALVLSLGFVLSFFAYRLVHVLGALPPEPRVFAS</sequence>
<keyword evidence="9" id="KW-1185">Reference proteome</keyword>
<dbReference type="Pfam" id="PF00482">
    <property type="entry name" value="T2SSF"/>
    <property type="match status" value="1"/>
</dbReference>
<evidence type="ECO:0000256" key="5">
    <source>
        <dbReference type="ARBA" id="ARBA00023136"/>
    </source>
</evidence>
<dbReference type="PANTHER" id="PTHR35007">
    <property type="entry name" value="INTEGRAL MEMBRANE PROTEIN-RELATED"/>
    <property type="match status" value="1"/>
</dbReference>
<reference evidence="8 9" key="1">
    <citation type="journal article" date="2014" name="Int. J. Syst. Evol. Microbiol.">
        <title>Rhodoluna lacicola gen. nov., sp. nov., a planktonic freshwater bacterium with stream-lined genome.</title>
        <authorList>
            <person name="Hahn M."/>
            <person name="Schmidt J."/>
            <person name="Taipale S.J."/>
            <person name="Doolittle W.F."/>
            <person name="Koll U."/>
        </authorList>
    </citation>
    <scope>NUCLEOTIDE SEQUENCE [LARGE SCALE GENOMIC DNA]</scope>
    <source>
        <strain evidence="8 9">MWH-Ta8</strain>
    </source>
</reference>
<proteinExistence type="predicted"/>
<evidence type="ECO:0000256" key="2">
    <source>
        <dbReference type="ARBA" id="ARBA00022475"/>
    </source>
</evidence>
<keyword evidence="2" id="KW-1003">Cell membrane</keyword>
<dbReference type="KEGG" id="rla:Rhola_00009390"/>
<feature type="transmembrane region" description="Helical" evidence="6">
    <location>
        <begin position="44"/>
        <end position="64"/>
    </location>
</feature>
<dbReference type="STRING" id="529884.Rhola_00009390"/>
<gene>
    <name evidence="8" type="ORF">Rhola_00009390</name>
</gene>
<keyword evidence="5 6" id="KW-0472">Membrane</keyword>
<feature type="transmembrane region" description="Helical" evidence="6">
    <location>
        <begin position="218"/>
        <end position="238"/>
    </location>
</feature>
<dbReference type="AlphaFoldDB" id="A0A060JG96"/>
<keyword evidence="4 6" id="KW-1133">Transmembrane helix</keyword>
<dbReference type="Proteomes" id="UP000067708">
    <property type="component" value="Chromosome"/>
</dbReference>
<dbReference type="PANTHER" id="PTHR35007:SF3">
    <property type="entry name" value="POSSIBLE CONSERVED ALANINE RICH MEMBRANE PROTEIN"/>
    <property type="match status" value="1"/>
</dbReference>
<name>A0A060JG96_9MICO</name>
<dbReference type="GO" id="GO:0005886">
    <property type="term" value="C:plasma membrane"/>
    <property type="evidence" value="ECO:0007669"/>
    <property type="project" value="UniProtKB-SubCell"/>
</dbReference>
<comment type="subcellular location">
    <subcellularLocation>
        <location evidence="1">Cell membrane</location>
        <topology evidence="1">Multi-pass membrane protein</topology>
    </subcellularLocation>
</comment>